<reference evidence="2" key="1">
    <citation type="journal article" date="2022" name="Int. J. Mol. Sci.">
        <title>Draft Genome of Tanacetum Coccineum: Genomic Comparison of Closely Related Tanacetum-Family Plants.</title>
        <authorList>
            <person name="Yamashiro T."/>
            <person name="Shiraishi A."/>
            <person name="Nakayama K."/>
            <person name="Satake H."/>
        </authorList>
    </citation>
    <scope>NUCLEOTIDE SEQUENCE</scope>
</reference>
<keyword evidence="3" id="KW-1185">Reference proteome</keyword>
<accession>A0ABQ5FL56</accession>
<sequence length="106" mass="12191">MVVGHYERVVIPQSMYTYSIQSQEMMTFVIGGASFQRRNDQVKRSGSRYPNHGSLHRGTHNLHGHKGKAARWFPERDMLRNWGWGGGGDDDEGEDDDTDWDKEEGH</sequence>
<comment type="caution">
    <text evidence="2">The sequence shown here is derived from an EMBL/GenBank/DDBJ whole genome shotgun (WGS) entry which is preliminary data.</text>
</comment>
<evidence type="ECO:0000256" key="1">
    <source>
        <dbReference type="SAM" id="MobiDB-lite"/>
    </source>
</evidence>
<name>A0ABQ5FL56_9ASTR</name>
<feature type="compositionally biased region" description="Basic residues" evidence="1">
    <location>
        <begin position="54"/>
        <end position="66"/>
    </location>
</feature>
<feature type="region of interest" description="Disordered" evidence="1">
    <location>
        <begin position="83"/>
        <end position="106"/>
    </location>
</feature>
<dbReference type="Proteomes" id="UP001151760">
    <property type="component" value="Unassembled WGS sequence"/>
</dbReference>
<reference evidence="2" key="2">
    <citation type="submission" date="2022-01" db="EMBL/GenBank/DDBJ databases">
        <authorList>
            <person name="Yamashiro T."/>
            <person name="Shiraishi A."/>
            <person name="Satake H."/>
            <person name="Nakayama K."/>
        </authorList>
    </citation>
    <scope>NUCLEOTIDE SEQUENCE</scope>
</reference>
<feature type="compositionally biased region" description="Acidic residues" evidence="1">
    <location>
        <begin position="88"/>
        <end position="106"/>
    </location>
</feature>
<evidence type="ECO:0000313" key="3">
    <source>
        <dbReference type="Proteomes" id="UP001151760"/>
    </source>
</evidence>
<proteinExistence type="predicted"/>
<dbReference type="EMBL" id="BQNB010017511">
    <property type="protein sequence ID" value="GJT64061.1"/>
    <property type="molecule type" value="Genomic_DNA"/>
</dbReference>
<gene>
    <name evidence="2" type="ORF">Tco_1015541</name>
</gene>
<organism evidence="2 3">
    <name type="scientific">Tanacetum coccineum</name>
    <dbReference type="NCBI Taxonomy" id="301880"/>
    <lineage>
        <taxon>Eukaryota</taxon>
        <taxon>Viridiplantae</taxon>
        <taxon>Streptophyta</taxon>
        <taxon>Embryophyta</taxon>
        <taxon>Tracheophyta</taxon>
        <taxon>Spermatophyta</taxon>
        <taxon>Magnoliopsida</taxon>
        <taxon>eudicotyledons</taxon>
        <taxon>Gunneridae</taxon>
        <taxon>Pentapetalae</taxon>
        <taxon>asterids</taxon>
        <taxon>campanulids</taxon>
        <taxon>Asterales</taxon>
        <taxon>Asteraceae</taxon>
        <taxon>Asteroideae</taxon>
        <taxon>Anthemideae</taxon>
        <taxon>Anthemidinae</taxon>
        <taxon>Tanacetum</taxon>
    </lineage>
</organism>
<evidence type="ECO:0000313" key="2">
    <source>
        <dbReference type="EMBL" id="GJT64061.1"/>
    </source>
</evidence>
<protein>
    <submittedName>
        <fullName evidence="2">Uncharacterized protein</fullName>
    </submittedName>
</protein>
<feature type="region of interest" description="Disordered" evidence="1">
    <location>
        <begin position="43"/>
        <end position="66"/>
    </location>
</feature>